<feature type="region of interest" description="Disordered" evidence="1">
    <location>
        <begin position="26"/>
        <end position="77"/>
    </location>
</feature>
<sequence>MQRGRGRPKKVDTISDSLQHMNQFSSNISHSPLIPNHLPSYRPSATSPLTDNMPIQNQMMPPMQMPGMNLRPAHSSN</sequence>
<evidence type="ECO:0000256" key="1">
    <source>
        <dbReference type="SAM" id="MobiDB-lite"/>
    </source>
</evidence>
<dbReference type="EMBL" id="KK120209">
    <property type="protein sequence ID" value="KFM77776.1"/>
    <property type="molecule type" value="Genomic_DNA"/>
</dbReference>
<dbReference type="AlphaFoldDB" id="A0A087UK87"/>
<feature type="non-terminal residue" evidence="2">
    <location>
        <position position="77"/>
    </location>
</feature>
<accession>A0A087UK87</accession>
<dbReference type="Proteomes" id="UP000054359">
    <property type="component" value="Unassembled WGS sequence"/>
</dbReference>
<name>A0A087UK87_STEMI</name>
<organism evidence="2 3">
    <name type="scientific">Stegodyphus mimosarum</name>
    <name type="common">African social velvet spider</name>
    <dbReference type="NCBI Taxonomy" id="407821"/>
    <lineage>
        <taxon>Eukaryota</taxon>
        <taxon>Metazoa</taxon>
        <taxon>Ecdysozoa</taxon>
        <taxon>Arthropoda</taxon>
        <taxon>Chelicerata</taxon>
        <taxon>Arachnida</taxon>
        <taxon>Araneae</taxon>
        <taxon>Araneomorphae</taxon>
        <taxon>Entelegynae</taxon>
        <taxon>Eresoidea</taxon>
        <taxon>Eresidae</taxon>
        <taxon>Stegodyphus</taxon>
    </lineage>
</organism>
<protein>
    <submittedName>
        <fullName evidence="2">Uncharacterized protein</fullName>
    </submittedName>
</protein>
<feature type="compositionally biased region" description="Low complexity" evidence="1">
    <location>
        <begin position="52"/>
        <end position="69"/>
    </location>
</feature>
<proteinExistence type="predicted"/>
<reference evidence="2 3" key="1">
    <citation type="submission" date="2013-11" db="EMBL/GenBank/DDBJ databases">
        <title>Genome sequencing of Stegodyphus mimosarum.</title>
        <authorList>
            <person name="Bechsgaard J."/>
        </authorList>
    </citation>
    <scope>NUCLEOTIDE SEQUENCE [LARGE SCALE GENOMIC DNA]</scope>
</reference>
<keyword evidence="3" id="KW-1185">Reference proteome</keyword>
<gene>
    <name evidence="2" type="ORF">X975_23660</name>
</gene>
<evidence type="ECO:0000313" key="3">
    <source>
        <dbReference type="Proteomes" id="UP000054359"/>
    </source>
</evidence>
<evidence type="ECO:0000313" key="2">
    <source>
        <dbReference type="EMBL" id="KFM77776.1"/>
    </source>
</evidence>